<evidence type="ECO:0000313" key="2">
    <source>
        <dbReference type="Proteomes" id="UP000557566"/>
    </source>
</evidence>
<dbReference type="AlphaFoldDB" id="A0A8H4PNP4"/>
<gene>
    <name evidence="1" type="ORF">G6O67_006091</name>
</gene>
<organism evidence="1 2">
    <name type="scientific">Ophiocordyceps sinensis</name>
    <dbReference type="NCBI Taxonomy" id="72228"/>
    <lineage>
        <taxon>Eukaryota</taxon>
        <taxon>Fungi</taxon>
        <taxon>Dikarya</taxon>
        <taxon>Ascomycota</taxon>
        <taxon>Pezizomycotina</taxon>
        <taxon>Sordariomycetes</taxon>
        <taxon>Hypocreomycetidae</taxon>
        <taxon>Hypocreales</taxon>
        <taxon>Ophiocordycipitaceae</taxon>
        <taxon>Ophiocordyceps</taxon>
    </lineage>
</organism>
<dbReference type="Proteomes" id="UP000557566">
    <property type="component" value="Unassembled WGS sequence"/>
</dbReference>
<proteinExistence type="predicted"/>
<sequence>MQLLPARRPSLRTLPTLYGCGYLRCGTLLCLNPPAHCPPPPPPPFFFRIDSQPPFPPLRNGPSSRTSSPLLFLFRRTRVGPPRLGLALATVGDLHLPCVPPYLTQVRPRHPALEQMV</sequence>
<name>A0A8H4PNP4_9HYPO</name>
<comment type="caution">
    <text evidence="1">The sequence shown here is derived from an EMBL/GenBank/DDBJ whole genome shotgun (WGS) entry which is preliminary data.</text>
</comment>
<accession>A0A8H4PNP4</accession>
<keyword evidence="2" id="KW-1185">Reference proteome</keyword>
<protein>
    <submittedName>
        <fullName evidence="1">Uncharacterized protein</fullName>
    </submittedName>
</protein>
<evidence type="ECO:0000313" key="1">
    <source>
        <dbReference type="EMBL" id="KAF4507461.1"/>
    </source>
</evidence>
<reference evidence="1 2" key="1">
    <citation type="journal article" date="2020" name="Genome Biol. Evol.">
        <title>A new high-quality draft genome assembly of the Chinese cordyceps Ophiocordyceps sinensis.</title>
        <authorList>
            <person name="Shu R."/>
            <person name="Zhang J."/>
            <person name="Meng Q."/>
            <person name="Zhang H."/>
            <person name="Zhou G."/>
            <person name="Li M."/>
            <person name="Wu P."/>
            <person name="Zhao Y."/>
            <person name="Chen C."/>
            <person name="Qin Q."/>
        </authorList>
    </citation>
    <scope>NUCLEOTIDE SEQUENCE [LARGE SCALE GENOMIC DNA]</scope>
    <source>
        <strain evidence="1 2">IOZ07</strain>
    </source>
</reference>
<dbReference type="EMBL" id="JAAVMX010000006">
    <property type="protein sequence ID" value="KAF4507461.1"/>
    <property type="molecule type" value="Genomic_DNA"/>
</dbReference>